<organism evidence="1">
    <name type="scientific">Cupriavidus necator</name>
    <name type="common">Alcaligenes eutrophus</name>
    <name type="synonym">Ralstonia eutropha</name>
    <dbReference type="NCBI Taxonomy" id="106590"/>
    <lineage>
        <taxon>Bacteria</taxon>
        <taxon>Pseudomonadati</taxon>
        <taxon>Pseudomonadota</taxon>
        <taxon>Betaproteobacteria</taxon>
        <taxon>Burkholderiales</taxon>
        <taxon>Burkholderiaceae</taxon>
        <taxon>Cupriavidus</taxon>
    </lineage>
</organism>
<dbReference type="EMBL" id="FMSH01000308">
    <property type="protein sequence ID" value="SCU77359.1"/>
    <property type="molecule type" value="Genomic_DNA"/>
</dbReference>
<evidence type="ECO:0000313" key="1">
    <source>
        <dbReference type="EMBL" id="SCU77359.1"/>
    </source>
</evidence>
<protein>
    <submittedName>
        <fullName evidence="1">Uncharacterized protein</fullName>
    </submittedName>
</protein>
<name>A0A1K0IVZ9_CUPNE</name>
<reference evidence="1" key="1">
    <citation type="submission" date="2016-09" db="EMBL/GenBank/DDBJ databases">
        <authorList>
            <person name="Capua I."/>
            <person name="De Benedictis P."/>
            <person name="Joannis T."/>
            <person name="Lombin L.H."/>
            <person name="Cattoli G."/>
        </authorList>
    </citation>
    <scope>NUCLEOTIDE SEQUENCE</scope>
    <source>
        <strain evidence="1">B9</strain>
    </source>
</reference>
<gene>
    <name evidence="1" type="ORF">CNECB9_3760018</name>
</gene>
<proteinExistence type="predicted"/>
<accession>A0A1K0IVZ9</accession>
<sequence>MKTGERIFHNLGGGPFDLPRAASLKIKRAHHVHQRDTLSLRASTVSSGCPCARSRLANVRRPEWLL</sequence>
<dbReference type="AlphaFoldDB" id="A0A1K0IVZ9"/>